<reference evidence="3" key="2">
    <citation type="submission" date="2024-08" db="UniProtKB">
        <authorList>
            <consortium name="EnsemblMetazoa"/>
        </authorList>
    </citation>
    <scope>IDENTIFICATION</scope>
</reference>
<dbReference type="OrthoDB" id="448399at2759"/>
<feature type="non-terminal residue" evidence="2">
    <location>
        <position position="1"/>
    </location>
</feature>
<dbReference type="EnsemblMetazoa" id="XM_019918225.1">
    <property type="protein sequence ID" value="XP_019773784.1"/>
    <property type="gene ID" value="LOC109547012"/>
</dbReference>
<gene>
    <name evidence="2" type="ORF">YQE_02296</name>
</gene>
<evidence type="ECO:0000313" key="4">
    <source>
        <dbReference type="Proteomes" id="UP000019118"/>
    </source>
</evidence>
<evidence type="ECO:0000256" key="1">
    <source>
        <dbReference type="SAM" id="MobiDB-lite"/>
    </source>
</evidence>
<sequence length="355" mass="40450">MYNIFSTKSSVERPPLEGEPPPKKLKTEDVLIKKLVENQLKTQSTLIEQLAQKKEFVASDPVTSATGHIKGETRLQDFQSTLNNLDERTKLNSKGLTDRDIEMHREFHKMGADFWTKYKSINKGTLEKRLSAIQHLLQQSDNCQASEGTISRHQCDYISAVKPQSLETKLLKFVTVNNPQKHLSGPMDELPALEKQFMKDIEDISQCNVKKIRKTARSLARRIESLDCRVAPANYTEPANLKRDTLWDVKELISAPTKQVQTVDKTRKYGCKPQDLYIVKDGTIIKLTADRTVIETGQKLSLNQLKNIAKFSNYEAGQPSNVLFLKNISKCVTEIFLRDFLAKLQLEATSIRWAK</sequence>
<dbReference type="Proteomes" id="UP000019118">
    <property type="component" value="Unassembled WGS sequence"/>
</dbReference>
<name>N6URB0_DENPD</name>
<reference evidence="2 4" key="1">
    <citation type="journal article" date="2013" name="Genome Biol.">
        <title>Draft genome of the mountain pine beetle, Dendroctonus ponderosae Hopkins, a major forest pest.</title>
        <authorList>
            <person name="Keeling C.I."/>
            <person name="Yuen M.M."/>
            <person name="Liao N.Y."/>
            <person name="Docking T.R."/>
            <person name="Chan S.K."/>
            <person name="Taylor G.A."/>
            <person name="Palmquist D.L."/>
            <person name="Jackman S.D."/>
            <person name="Nguyen A."/>
            <person name="Li M."/>
            <person name="Henderson H."/>
            <person name="Janes J.K."/>
            <person name="Zhao Y."/>
            <person name="Pandoh P."/>
            <person name="Moore R."/>
            <person name="Sperling F.A."/>
            <person name="Huber D.P."/>
            <person name="Birol I."/>
            <person name="Jones S.J."/>
            <person name="Bohlmann J."/>
        </authorList>
    </citation>
    <scope>NUCLEOTIDE SEQUENCE</scope>
</reference>
<accession>N6URB0</accession>
<keyword evidence="4" id="KW-1185">Reference proteome</keyword>
<evidence type="ECO:0000313" key="2">
    <source>
        <dbReference type="EMBL" id="ENN81292.1"/>
    </source>
</evidence>
<proteinExistence type="predicted"/>
<dbReference type="KEGG" id="dpa:109547012"/>
<evidence type="ECO:0000313" key="3">
    <source>
        <dbReference type="EnsemblMetazoa" id="XP_019773784.1"/>
    </source>
</evidence>
<dbReference type="AlphaFoldDB" id="N6URB0"/>
<organism evidence="2">
    <name type="scientific">Dendroctonus ponderosae</name>
    <name type="common">Mountain pine beetle</name>
    <dbReference type="NCBI Taxonomy" id="77166"/>
    <lineage>
        <taxon>Eukaryota</taxon>
        <taxon>Metazoa</taxon>
        <taxon>Ecdysozoa</taxon>
        <taxon>Arthropoda</taxon>
        <taxon>Hexapoda</taxon>
        <taxon>Insecta</taxon>
        <taxon>Pterygota</taxon>
        <taxon>Neoptera</taxon>
        <taxon>Endopterygota</taxon>
        <taxon>Coleoptera</taxon>
        <taxon>Polyphaga</taxon>
        <taxon>Cucujiformia</taxon>
        <taxon>Curculionidae</taxon>
        <taxon>Scolytinae</taxon>
        <taxon>Dendroctonus</taxon>
    </lineage>
</organism>
<protein>
    <submittedName>
        <fullName evidence="2 3">Uncharacterized protein</fullName>
    </submittedName>
</protein>
<dbReference type="EMBL" id="KB740125">
    <property type="protein sequence ID" value="ENN81292.1"/>
    <property type="molecule type" value="Genomic_DNA"/>
</dbReference>
<feature type="region of interest" description="Disordered" evidence="1">
    <location>
        <begin position="1"/>
        <end position="24"/>
    </location>
</feature>
<dbReference type="HOGENOM" id="CLU_054957_0_0_1"/>
<dbReference type="OMA" id="DIQHLEW"/>
<feature type="compositionally biased region" description="Basic and acidic residues" evidence="1">
    <location>
        <begin position="10"/>
        <end position="24"/>
    </location>
</feature>